<protein>
    <recommendedName>
        <fullName evidence="8">Carbamoyltransferase HypF</fullName>
        <ecNumber evidence="8">6.2.-.-</ecNumber>
    </recommendedName>
</protein>
<dbReference type="eggNOG" id="COG0068">
    <property type="taxonomic scope" value="Bacteria"/>
</dbReference>
<feature type="domain" description="Acylphosphatase-like" evidence="10">
    <location>
        <begin position="17"/>
        <end position="111"/>
    </location>
</feature>
<dbReference type="Gene3D" id="3.30.420.360">
    <property type="match status" value="1"/>
</dbReference>
<dbReference type="KEGG" id="mpur:MARPU_10430"/>
<accession>W0E597</accession>
<dbReference type="InterPro" id="IPR004421">
    <property type="entry name" value="Carbamoyltransferase_HypF"/>
</dbReference>
<dbReference type="GO" id="GO:0016743">
    <property type="term" value="F:carboxyl- or carbamoyltransferase activity"/>
    <property type="evidence" value="ECO:0007669"/>
    <property type="project" value="UniProtKB-UniRule"/>
</dbReference>
<dbReference type="AlphaFoldDB" id="W0E597"/>
<keyword evidence="4" id="KW-0479">Metal-binding</keyword>
<evidence type="ECO:0000256" key="2">
    <source>
        <dbReference type="ARBA" id="ARBA00008097"/>
    </source>
</evidence>
<dbReference type="Pfam" id="PF07503">
    <property type="entry name" value="zf-HYPF"/>
    <property type="match status" value="2"/>
</dbReference>
<evidence type="ECO:0000256" key="9">
    <source>
        <dbReference type="PROSITE-ProRule" id="PRU00520"/>
    </source>
</evidence>
<dbReference type="InterPro" id="IPR017968">
    <property type="entry name" value="Acylphosphatase_CS"/>
</dbReference>
<dbReference type="InterPro" id="IPR006070">
    <property type="entry name" value="Sua5-like_dom"/>
</dbReference>
<dbReference type="PROSITE" id="PS00150">
    <property type="entry name" value="ACYLPHOSPHATASE_1"/>
    <property type="match status" value="1"/>
</dbReference>
<evidence type="ECO:0000256" key="8">
    <source>
        <dbReference type="PIRNR" id="PIRNR006256"/>
    </source>
</evidence>
<dbReference type="GO" id="GO:0051604">
    <property type="term" value="P:protein maturation"/>
    <property type="evidence" value="ECO:0007669"/>
    <property type="project" value="TreeGrafter"/>
</dbReference>
<evidence type="ECO:0000256" key="7">
    <source>
        <dbReference type="ARBA" id="ARBA00048220"/>
    </source>
</evidence>
<dbReference type="NCBIfam" id="TIGR00143">
    <property type="entry name" value="hypF"/>
    <property type="match status" value="1"/>
</dbReference>
<feature type="active site" evidence="9">
    <location>
        <position position="50"/>
    </location>
</feature>
<comment type="similarity">
    <text evidence="2 8">Belongs to the carbamoyltransferase HypF family.</text>
</comment>
<organism evidence="12 13">
    <name type="scientific">Marichromatium purpuratum 984</name>
    <dbReference type="NCBI Taxonomy" id="765910"/>
    <lineage>
        <taxon>Bacteria</taxon>
        <taxon>Pseudomonadati</taxon>
        <taxon>Pseudomonadota</taxon>
        <taxon>Gammaproteobacteria</taxon>
        <taxon>Chromatiales</taxon>
        <taxon>Chromatiaceae</taxon>
        <taxon>Marichromatium</taxon>
    </lineage>
</organism>
<dbReference type="SUPFAM" id="SSF55821">
    <property type="entry name" value="YrdC/RibB"/>
    <property type="match status" value="1"/>
</dbReference>
<dbReference type="Gene3D" id="3.30.420.40">
    <property type="match status" value="1"/>
</dbReference>
<keyword evidence="5" id="KW-0863">Zinc-finger</keyword>
<keyword evidence="13" id="KW-1185">Reference proteome</keyword>
<dbReference type="InterPro" id="IPR051060">
    <property type="entry name" value="Carbamoyltrans_HypF-like"/>
</dbReference>
<comment type="catalytic activity">
    <reaction evidence="9">
        <text>an acyl phosphate + H2O = a carboxylate + phosphate + H(+)</text>
        <dbReference type="Rhea" id="RHEA:14965"/>
        <dbReference type="ChEBI" id="CHEBI:15377"/>
        <dbReference type="ChEBI" id="CHEBI:15378"/>
        <dbReference type="ChEBI" id="CHEBI:29067"/>
        <dbReference type="ChEBI" id="CHEBI:43474"/>
        <dbReference type="ChEBI" id="CHEBI:59918"/>
        <dbReference type="EC" id="3.6.1.7"/>
    </reaction>
</comment>
<evidence type="ECO:0000256" key="1">
    <source>
        <dbReference type="ARBA" id="ARBA00004711"/>
    </source>
</evidence>
<name>W0E597_MARPU</name>
<dbReference type="InterPro" id="IPR001792">
    <property type="entry name" value="Acylphosphatase-like_dom"/>
</dbReference>
<dbReference type="PIRSF" id="PIRSF006256">
    <property type="entry name" value="CMPcnvr_hdrg_mat"/>
    <property type="match status" value="1"/>
</dbReference>
<evidence type="ECO:0000256" key="4">
    <source>
        <dbReference type="ARBA" id="ARBA00022723"/>
    </source>
</evidence>
<dbReference type="PROSITE" id="PS51160">
    <property type="entry name" value="ACYLPHOSPHATASE_3"/>
    <property type="match status" value="1"/>
</dbReference>
<dbReference type="InterPro" id="IPR036046">
    <property type="entry name" value="Acylphosphatase-like_dom_sf"/>
</dbReference>
<evidence type="ECO:0000313" key="13">
    <source>
        <dbReference type="Proteomes" id="UP000005275"/>
    </source>
</evidence>
<evidence type="ECO:0000259" key="11">
    <source>
        <dbReference type="PROSITE" id="PS51163"/>
    </source>
</evidence>
<reference evidence="12 13" key="1">
    <citation type="submission" date="2013-12" db="EMBL/GenBank/DDBJ databases">
        <authorList>
            <consortium name="DOE Joint Genome Institute"/>
            <person name="Bryant D.A."/>
            <person name="Huntemann M."/>
            <person name="Han J."/>
            <person name="Chen A."/>
            <person name="Kyrpides N."/>
            <person name="Mavromatis K."/>
            <person name="Markowitz V."/>
            <person name="Palaniappan K."/>
            <person name="Ivanova N."/>
            <person name="Schaumberg A."/>
            <person name="Pati A."/>
            <person name="Liolios K."/>
            <person name="Nordberg H.P."/>
            <person name="Cantor M.N."/>
            <person name="Hua S.X."/>
            <person name="Woyke T."/>
        </authorList>
    </citation>
    <scope>NUCLEOTIDE SEQUENCE [LARGE SCALE GENOMIC DNA]</scope>
    <source>
        <strain evidence="12 13">984</strain>
    </source>
</reference>
<comment type="catalytic activity">
    <reaction evidence="7 8">
        <text>C-terminal L-cysteinyl-[HypE protein] + carbamoyl phosphate + ATP + H2O = C-terminal S-carboxamide-L-cysteinyl-[HypE protein] + AMP + phosphate + diphosphate + H(+)</text>
        <dbReference type="Rhea" id="RHEA:55636"/>
        <dbReference type="Rhea" id="RHEA-COMP:14247"/>
        <dbReference type="Rhea" id="RHEA-COMP:14392"/>
        <dbReference type="ChEBI" id="CHEBI:15377"/>
        <dbReference type="ChEBI" id="CHEBI:15378"/>
        <dbReference type="ChEBI" id="CHEBI:30616"/>
        <dbReference type="ChEBI" id="CHEBI:33019"/>
        <dbReference type="ChEBI" id="CHEBI:43474"/>
        <dbReference type="ChEBI" id="CHEBI:58228"/>
        <dbReference type="ChEBI" id="CHEBI:76913"/>
        <dbReference type="ChEBI" id="CHEBI:139126"/>
        <dbReference type="ChEBI" id="CHEBI:456215"/>
    </reaction>
</comment>
<dbReference type="UniPathway" id="UPA00335"/>
<dbReference type="GO" id="GO:0003725">
    <property type="term" value="F:double-stranded RNA binding"/>
    <property type="evidence" value="ECO:0007669"/>
    <property type="project" value="InterPro"/>
</dbReference>
<evidence type="ECO:0000313" key="12">
    <source>
        <dbReference type="EMBL" id="AHF04221.1"/>
    </source>
</evidence>
<gene>
    <name evidence="12" type="ORF">MARPU_10430</name>
</gene>
<evidence type="ECO:0000256" key="5">
    <source>
        <dbReference type="ARBA" id="ARBA00022771"/>
    </source>
</evidence>
<feature type="domain" description="YrdC-like" evidence="11">
    <location>
        <begin position="222"/>
        <end position="408"/>
    </location>
</feature>
<dbReference type="Pfam" id="PF00708">
    <property type="entry name" value="Acylphosphatase"/>
    <property type="match status" value="1"/>
</dbReference>
<dbReference type="SUPFAM" id="SSF53067">
    <property type="entry name" value="Actin-like ATPase domain"/>
    <property type="match status" value="1"/>
</dbReference>
<feature type="active site" evidence="9">
    <location>
        <position position="32"/>
    </location>
</feature>
<dbReference type="GO" id="GO:0016874">
    <property type="term" value="F:ligase activity"/>
    <property type="evidence" value="ECO:0007669"/>
    <property type="project" value="UniProtKB-UniRule"/>
</dbReference>
<dbReference type="Proteomes" id="UP000005275">
    <property type="component" value="Chromosome"/>
</dbReference>
<dbReference type="Gene3D" id="3.90.870.50">
    <property type="match status" value="1"/>
</dbReference>
<proteinExistence type="inferred from homology"/>
<keyword evidence="12" id="KW-0808">Transferase</keyword>
<keyword evidence="3" id="KW-0436">Ligase</keyword>
<dbReference type="GO" id="GO:0003998">
    <property type="term" value="F:acylphosphatase activity"/>
    <property type="evidence" value="ECO:0007669"/>
    <property type="project" value="UniProtKB-EC"/>
</dbReference>
<dbReference type="InterPro" id="IPR011125">
    <property type="entry name" value="Znf_HypF"/>
</dbReference>
<dbReference type="PANTHER" id="PTHR42959:SF1">
    <property type="entry name" value="CARBAMOYLTRANSFERASE HYPF"/>
    <property type="match status" value="1"/>
</dbReference>
<dbReference type="Gene3D" id="3.30.110.120">
    <property type="match status" value="1"/>
</dbReference>
<keyword evidence="6" id="KW-0862">Zinc</keyword>
<dbReference type="InterPro" id="IPR043129">
    <property type="entry name" value="ATPase_NBD"/>
</dbReference>
<dbReference type="Pfam" id="PF17788">
    <property type="entry name" value="HypF_C"/>
    <property type="match status" value="1"/>
</dbReference>
<dbReference type="HOGENOM" id="CLU_009164_0_0_6"/>
<dbReference type="STRING" id="765910.MARPU_10430"/>
<dbReference type="EC" id="6.2.-.-" evidence="8"/>
<dbReference type="InterPro" id="IPR055128">
    <property type="entry name" value="HypF_C_2"/>
</dbReference>
<dbReference type="InterPro" id="IPR017945">
    <property type="entry name" value="DHBP_synth_RibB-like_a/b_dom"/>
</dbReference>
<comment type="function">
    <text evidence="8">Involved in the maturation of [NiFe] hydrogenases. Along with HypE, it catalyzes the synthesis of the CN ligands of the active site iron of [NiFe]-hydrogenases. HypF functions as a carbamoyl transferase using carbamoylphosphate as a substrate and transferring the carboxamido moiety in an ATP-dependent reaction to the thiolate of the C-terminal cysteine of HypE yielding a protein-S-carboxamide.</text>
</comment>
<dbReference type="Pfam" id="PF22521">
    <property type="entry name" value="HypF_C_2"/>
    <property type="match status" value="1"/>
</dbReference>
<dbReference type="EMBL" id="CP007031">
    <property type="protein sequence ID" value="AHF04221.1"/>
    <property type="molecule type" value="Genomic_DNA"/>
</dbReference>
<dbReference type="PANTHER" id="PTHR42959">
    <property type="entry name" value="CARBAMOYLTRANSFERASE"/>
    <property type="match status" value="1"/>
</dbReference>
<dbReference type="InterPro" id="IPR041440">
    <property type="entry name" value="HypF_C"/>
</dbReference>
<evidence type="ECO:0000259" key="10">
    <source>
        <dbReference type="PROSITE" id="PS51160"/>
    </source>
</evidence>
<sequence length="806" mass="84912">MRGAARVSGADGSGAPAESIRVRGQVQGVGFRPTVWRLARDCALVGDVRNDGEGVLIRVRPGAGAPPEAIARFCARLRAECPPLARIERIERAPLADPAALAGVGDFVIVASADTPVHTAIVPDAATCSACAAEVRDPANRRHRYPFTNCTHCGPRLSIVESVPYDRANTSMARFPLCPACAREYADPADRRFHAQPNACPVCGPRVWLAGADGRALEEAEADPIAAASARLAAGEILAIKGIGGFHLACDAGNDRAVAELRRRKRRSGKPFALMARDLAVVRRHCLLAPGEAETLASPAAPIVLLARRADGAPLAEAVAPGQSTLGMLLPYSPLHLLLLAEWTRPLVMTSGNRAGAPQCIDNDEALQALAGIADAWLLHDRDIRNRVDDSVVRTIAARPRLLRRARGHAPGVLVLPPGLARGAATVALGGELKNTLCLGDGERAILSQHLGDLEEAGSARAWVATLARYLTLFEHRPTRIAIDAHPDYRASQYGRDWAARAGLALVEVQHHHAHIAALLAEHGRPPEAGPVLGIALDGLGWGEDGTLWGGELLQVDYRGSRRLGGLCPAALPGGARAMVEPWRNLLAQLERAGLLDAALRRWAALEAVRALAAQPLDALRTLIARGLNAPPSSSAGRLFDAVAAALGLAPARLGYEGEAAIAVETLAATVPPAPEGYPFALDIAADGRLMIDSAPLWPALFDDLAAGTTPARAAARFHDGLIHALVACATRLCASHRLDTVALSGGVMQNRRLVEPLATALEAQGLQVLLHRRVPANDGGLALGQLCVARAREQSAPWAGQGVRR</sequence>
<dbReference type="GO" id="GO:0008270">
    <property type="term" value="F:zinc ion binding"/>
    <property type="evidence" value="ECO:0007669"/>
    <property type="project" value="UniProtKB-KW"/>
</dbReference>
<keyword evidence="9" id="KW-0378">Hydrolase</keyword>
<evidence type="ECO:0000256" key="6">
    <source>
        <dbReference type="ARBA" id="ARBA00022833"/>
    </source>
</evidence>
<evidence type="ECO:0000256" key="3">
    <source>
        <dbReference type="ARBA" id="ARBA00022598"/>
    </source>
</evidence>
<dbReference type="SUPFAM" id="SSF54975">
    <property type="entry name" value="Acylphosphatase/BLUF domain-like"/>
    <property type="match status" value="1"/>
</dbReference>
<dbReference type="PROSITE" id="PS51163">
    <property type="entry name" value="YRDC"/>
    <property type="match status" value="1"/>
</dbReference>
<dbReference type="Pfam" id="PF01300">
    <property type="entry name" value="Sua5_yciO_yrdC"/>
    <property type="match status" value="1"/>
</dbReference>
<comment type="pathway">
    <text evidence="1 8">Protein modification; [NiFe] hydrogenase maturation.</text>
</comment>